<accession>A0ABR2KK39</accession>
<dbReference type="EMBL" id="JAPFFF010000004">
    <property type="protein sequence ID" value="KAK8891237.1"/>
    <property type="molecule type" value="Genomic_DNA"/>
</dbReference>
<comment type="caution">
    <text evidence="2">The sequence shown here is derived from an EMBL/GenBank/DDBJ whole genome shotgun (WGS) entry which is preliminary data.</text>
</comment>
<sequence length="317" mass="37191">MSEYSEYEEESSDENGEELTIEEERAIDVALAKAIKGDGFNNEDISVTNEYVESHNKEDKTRLLNESVEALKEIASHDPKDETNAFLLDYFSQRKWDKKQKKPTKEELDADNDLDDVVEAFTVEENYNFRHEEQNFDIIPSNPRFVEGEDRNRETNRQRKRREAAEQARENTELIEKKLDEIDQKYEKIAKENENGKLTNEQLHQYADEYSAVLREEQGGAFNYTEVKTDGGIEKSIKILEDDNDNEEDANDRNVEYDEEQNDSKPNMRKNDKNKPRRNKFNKNHGNAFHGKFDKNRKKRHGGPSASRMSTYEAHRH</sequence>
<keyword evidence="3" id="KW-1185">Reference proteome</keyword>
<evidence type="ECO:0008006" key="4">
    <source>
        <dbReference type="Google" id="ProtNLM"/>
    </source>
</evidence>
<reference evidence="2 3" key="1">
    <citation type="submission" date="2024-04" db="EMBL/GenBank/DDBJ databases">
        <title>Tritrichomonas musculus Genome.</title>
        <authorList>
            <person name="Alves-Ferreira E."/>
            <person name="Grigg M."/>
            <person name="Lorenzi H."/>
            <person name="Galac M."/>
        </authorList>
    </citation>
    <scope>NUCLEOTIDE SEQUENCE [LARGE SCALE GENOMIC DNA]</scope>
    <source>
        <strain evidence="2 3">EAF2021</strain>
    </source>
</reference>
<gene>
    <name evidence="2" type="ORF">M9Y10_028444</name>
</gene>
<evidence type="ECO:0000313" key="2">
    <source>
        <dbReference type="EMBL" id="KAK8891237.1"/>
    </source>
</evidence>
<protein>
    <recommendedName>
        <fullName evidence="4">Kri1-like C-terminal domain-containing protein</fullName>
    </recommendedName>
</protein>
<evidence type="ECO:0000313" key="3">
    <source>
        <dbReference type="Proteomes" id="UP001470230"/>
    </source>
</evidence>
<feature type="compositionally biased region" description="Basic and acidic residues" evidence="1">
    <location>
        <begin position="146"/>
        <end position="172"/>
    </location>
</feature>
<feature type="region of interest" description="Disordered" evidence="1">
    <location>
        <begin position="134"/>
        <end position="172"/>
    </location>
</feature>
<feature type="compositionally biased region" description="Basic and acidic residues" evidence="1">
    <location>
        <begin position="227"/>
        <end position="241"/>
    </location>
</feature>
<feature type="region of interest" description="Disordered" evidence="1">
    <location>
        <begin position="222"/>
        <end position="317"/>
    </location>
</feature>
<organism evidence="2 3">
    <name type="scientific">Tritrichomonas musculus</name>
    <dbReference type="NCBI Taxonomy" id="1915356"/>
    <lineage>
        <taxon>Eukaryota</taxon>
        <taxon>Metamonada</taxon>
        <taxon>Parabasalia</taxon>
        <taxon>Tritrichomonadida</taxon>
        <taxon>Tritrichomonadidae</taxon>
        <taxon>Tritrichomonas</taxon>
    </lineage>
</organism>
<dbReference type="Proteomes" id="UP001470230">
    <property type="component" value="Unassembled WGS sequence"/>
</dbReference>
<name>A0ABR2KK39_9EUKA</name>
<evidence type="ECO:0000256" key="1">
    <source>
        <dbReference type="SAM" id="MobiDB-lite"/>
    </source>
</evidence>
<proteinExistence type="predicted"/>